<evidence type="ECO:0000256" key="6">
    <source>
        <dbReference type="ARBA" id="ARBA00023180"/>
    </source>
</evidence>
<dbReference type="PANTHER" id="PTHR24269:SF16">
    <property type="entry name" value="PROTEIN SLG1"/>
    <property type="match status" value="1"/>
</dbReference>
<keyword evidence="10" id="KW-1185">Reference proteome</keyword>
<dbReference type="InterPro" id="IPR051836">
    <property type="entry name" value="Kremen_rcpt"/>
</dbReference>
<dbReference type="SMART" id="SM00321">
    <property type="entry name" value="WSC"/>
    <property type="match status" value="1"/>
</dbReference>
<comment type="caution">
    <text evidence="9">The sequence shown here is derived from an EMBL/GenBank/DDBJ whole genome shotgun (WGS) entry which is preliminary data.</text>
</comment>
<organism evidence="9 10">
    <name type="scientific">Alternaria panax</name>
    <dbReference type="NCBI Taxonomy" id="48097"/>
    <lineage>
        <taxon>Eukaryota</taxon>
        <taxon>Fungi</taxon>
        <taxon>Dikarya</taxon>
        <taxon>Ascomycota</taxon>
        <taxon>Pezizomycotina</taxon>
        <taxon>Dothideomycetes</taxon>
        <taxon>Pleosporomycetidae</taxon>
        <taxon>Pleosporales</taxon>
        <taxon>Pleosporineae</taxon>
        <taxon>Pleosporaceae</taxon>
        <taxon>Alternaria</taxon>
        <taxon>Alternaria sect. Panax</taxon>
    </lineage>
</organism>
<evidence type="ECO:0000313" key="9">
    <source>
        <dbReference type="EMBL" id="KAG9188903.1"/>
    </source>
</evidence>
<keyword evidence="6" id="KW-0325">Glycoprotein</keyword>
<evidence type="ECO:0000256" key="2">
    <source>
        <dbReference type="ARBA" id="ARBA00022692"/>
    </source>
</evidence>
<dbReference type="AlphaFoldDB" id="A0AAD4FF95"/>
<gene>
    <name evidence="9" type="ORF">G6011_07608</name>
</gene>
<sequence>MPCSGNPGQGCGGPDRLSVYSRPGPAGPQTNPGPDGWRSLGCLSDSVSVRSLPRLGAAGDQVTVAVCAAACAGSKYFGVEYAAECFCRDEIDNVGASVADECSMPCKGNRDELLGGSNRLNLYQVVALATSSSIAPMVSSTVPSSLMVPSSTIAATATSTYIDVLSSTSASAPSRSSLTTIPSPKPSSFPDVAPSSSVTPLYSSLSAVTSPSPLPQPVCAPTILTSGQISNGGFELGSTWAVSSSSNAVSSEVYGLAYEGRYPELISPIIAPNNLRFVTIKSNANITLGSTHTLSFYLGRRVATRSSDAIVNIRVNVPAGVSWSQTFQVCSGAACNLPGSGGTVWKKHQANVNFLSGQELPLQITTTWSGAVQLDVSNGSEVASIRILQNLCLTQRAEKSADR</sequence>
<proteinExistence type="predicted"/>
<dbReference type="PANTHER" id="PTHR24269">
    <property type="entry name" value="KREMEN PROTEIN"/>
    <property type="match status" value="1"/>
</dbReference>
<evidence type="ECO:0000256" key="7">
    <source>
        <dbReference type="SAM" id="MobiDB-lite"/>
    </source>
</evidence>
<keyword evidence="5" id="KW-0472">Membrane</keyword>
<feature type="compositionally biased region" description="Low complexity" evidence="7">
    <location>
        <begin position="171"/>
        <end position="180"/>
    </location>
</feature>
<feature type="region of interest" description="Disordered" evidence="7">
    <location>
        <begin position="1"/>
        <end position="36"/>
    </location>
</feature>
<keyword evidence="4" id="KW-1133">Transmembrane helix</keyword>
<evidence type="ECO:0000256" key="5">
    <source>
        <dbReference type="ARBA" id="ARBA00023136"/>
    </source>
</evidence>
<evidence type="ECO:0000259" key="8">
    <source>
        <dbReference type="PROSITE" id="PS51212"/>
    </source>
</evidence>
<name>A0AAD4FF95_9PLEO</name>
<feature type="region of interest" description="Disordered" evidence="7">
    <location>
        <begin position="171"/>
        <end position="192"/>
    </location>
</feature>
<keyword evidence="2" id="KW-0812">Transmembrane</keyword>
<keyword evidence="3" id="KW-0732">Signal</keyword>
<dbReference type="InterPro" id="IPR002889">
    <property type="entry name" value="WSC_carb-bd"/>
</dbReference>
<evidence type="ECO:0000256" key="4">
    <source>
        <dbReference type="ARBA" id="ARBA00022989"/>
    </source>
</evidence>
<dbReference type="Proteomes" id="UP001199106">
    <property type="component" value="Unassembled WGS sequence"/>
</dbReference>
<evidence type="ECO:0000256" key="3">
    <source>
        <dbReference type="ARBA" id="ARBA00022729"/>
    </source>
</evidence>
<reference evidence="9" key="1">
    <citation type="submission" date="2021-07" db="EMBL/GenBank/DDBJ databases">
        <title>Genome Resource of American Ginseng Black Spot Pathogen Alternaria panax.</title>
        <authorList>
            <person name="Qiu C."/>
            <person name="Wang W."/>
            <person name="Liu Z."/>
        </authorList>
    </citation>
    <scope>NUCLEOTIDE SEQUENCE</scope>
    <source>
        <strain evidence="9">BNCC115425</strain>
    </source>
</reference>
<dbReference type="GO" id="GO:0005886">
    <property type="term" value="C:plasma membrane"/>
    <property type="evidence" value="ECO:0007669"/>
    <property type="project" value="TreeGrafter"/>
</dbReference>
<evidence type="ECO:0000313" key="10">
    <source>
        <dbReference type="Proteomes" id="UP001199106"/>
    </source>
</evidence>
<dbReference type="EMBL" id="JAANER010000006">
    <property type="protein sequence ID" value="KAG9188903.1"/>
    <property type="molecule type" value="Genomic_DNA"/>
</dbReference>
<dbReference type="Pfam" id="PF01822">
    <property type="entry name" value="WSC"/>
    <property type="match status" value="1"/>
</dbReference>
<protein>
    <recommendedName>
        <fullName evidence="8">WSC domain-containing protein</fullName>
    </recommendedName>
</protein>
<dbReference type="PROSITE" id="PS51212">
    <property type="entry name" value="WSC"/>
    <property type="match status" value="1"/>
</dbReference>
<feature type="domain" description="WSC" evidence="8">
    <location>
        <begin position="36"/>
        <end position="126"/>
    </location>
</feature>
<accession>A0AAD4FF95</accession>
<comment type="subcellular location">
    <subcellularLocation>
        <location evidence="1">Membrane</location>
        <topology evidence="1">Single-pass membrane protein</topology>
    </subcellularLocation>
</comment>
<evidence type="ECO:0000256" key="1">
    <source>
        <dbReference type="ARBA" id="ARBA00004167"/>
    </source>
</evidence>